<organism evidence="2 3">
    <name type="scientific">Parerythrobacter lacustris</name>
    <dbReference type="NCBI Taxonomy" id="2969984"/>
    <lineage>
        <taxon>Bacteria</taxon>
        <taxon>Pseudomonadati</taxon>
        <taxon>Pseudomonadota</taxon>
        <taxon>Alphaproteobacteria</taxon>
        <taxon>Sphingomonadales</taxon>
        <taxon>Erythrobacteraceae</taxon>
        <taxon>Parerythrobacter</taxon>
    </lineage>
</organism>
<dbReference type="SUPFAM" id="SSF56935">
    <property type="entry name" value="Porins"/>
    <property type="match status" value="1"/>
</dbReference>
<accession>A0ABT1XPV1</accession>
<comment type="caution">
    <text evidence="2">The sequence shown here is derived from an EMBL/GenBank/DDBJ whole genome shotgun (WGS) entry which is preliminary data.</text>
</comment>
<proteinExistence type="predicted"/>
<evidence type="ECO:0000313" key="2">
    <source>
        <dbReference type="EMBL" id="MCR2833689.1"/>
    </source>
</evidence>
<dbReference type="EMBL" id="JANKHH010000004">
    <property type="protein sequence ID" value="MCR2833689.1"/>
    <property type="molecule type" value="Genomic_DNA"/>
</dbReference>
<feature type="chain" id="PRO_5047215028" evidence="1">
    <location>
        <begin position="24"/>
        <end position="542"/>
    </location>
</feature>
<keyword evidence="1" id="KW-0732">Signal</keyword>
<sequence length="542" mass="56827">MTRLILLAGSAVSVLALVTPAVAQESEEGRSQRTTVQPYIEVSQIGVVTLSPDEDAVTYTQAAVGVDAQVNGRNTGGSLSIRYEYNKSYDDDTPDSDTVSGVARGYASIVPQVLTVDVGGLAARTRVDGNGGATLNPLNGEDSESRIYSAYAGPTLNTRAGDVAIAAQYRVGYTKVEQPDALVLTPGADPVDVFDDSISQRASVHVGTSPGEPLPIGVGLGAGWAQEDVSNLDQRVRDIYARADVTVPVSHSVALVGGIGYEDVVVSSRDALLDTNGQPVIGNDGRLVTDKSQPRQIAFEADGLIWDAGVVWRPSSRTAFEAHYGRRYDSDTYHGSFAWAPSSRSSLNVSVYDSVSGFGGQLNTALANLPTEFNVARNSLTGDLGGCVASVEGSQCLTGALGSVRSSVFRSRGVSASYTTAIGRMTAGIGAGYDRRKFLAPENTVLADANGVVDEAFYGSVFLSGDLGRRANFSTNAYATLLQSGFDQQGEVLATGASASYNRSLTDRLSLRAAVALDHIDSDLDLEDLTAASGLLGLRYGF</sequence>
<keyword evidence="3" id="KW-1185">Reference proteome</keyword>
<evidence type="ECO:0000313" key="3">
    <source>
        <dbReference type="Proteomes" id="UP001206067"/>
    </source>
</evidence>
<evidence type="ECO:0000256" key="1">
    <source>
        <dbReference type="SAM" id="SignalP"/>
    </source>
</evidence>
<dbReference type="RefSeq" id="WP_257595467.1">
    <property type="nucleotide sequence ID" value="NZ_JANKHH010000004.1"/>
</dbReference>
<protein>
    <submittedName>
        <fullName evidence="2">Preprotein translocase subunit YajC</fullName>
    </submittedName>
</protein>
<gene>
    <name evidence="2" type="ORF">NSO95_07000</name>
</gene>
<name>A0ABT1XPV1_9SPHN</name>
<reference evidence="2 3" key="1">
    <citation type="submission" date="2022-08" db="EMBL/GenBank/DDBJ databases">
        <title>Polyphasic taxonomy analysis of Qipengyuania sp.RS5-5.</title>
        <authorList>
            <person name="Xamxidin M."/>
            <person name="Wu M."/>
        </authorList>
    </citation>
    <scope>NUCLEOTIDE SEQUENCE [LARGE SCALE GENOMIC DNA]</scope>
    <source>
        <strain evidence="2 3">RS5-5</strain>
    </source>
</reference>
<feature type="signal peptide" evidence="1">
    <location>
        <begin position="1"/>
        <end position="23"/>
    </location>
</feature>
<dbReference type="Proteomes" id="UP001206067">
    <property type="component" value="Unassembled WGS sequence"/>
</dbReference>